<keyword evidence="3" id="KW-1185">Reference proteome</keyword>
<evidence type="ECO:0000256" key="1">
    <source>
        <dbReference type="SAM" id="Phobius"/>
    </source>
</evidence>
<keyword evidence="1" id="KW-0812">Transmembrane</keyword>
<proteinExistence type="predicted"/>
<dbReference type="Proteomes" id="UP000032803">
    <property type="component" value="Chromosome I"/>
</dbReference>
<sequence length="365" mass="40880">MTDNIFLLVEEYLVKPDTLRLNNIRQVCRDLQNDAFNKATSDKLLELAQKIKSIPTDNDSKEYRKAIKGLIGEELVAHANITDLEDLTNSQYGMRIVEHLGQLASMRLTDLTKEKHAFIVKINTMAREDVPKELDKILEQQAEVACTLSTRVVTNPGIQTPDQSVSKKSWPFDDKFIVRVRKEQANQLQTLIDTLVGEAGITKLMPLALTTISGKYIFREGKSKFQYCDNAEEVIHRHTTLLGLKIKELTARGESTVAGVLERAHQNIIAICAETNLATKPLTQNQLKRISDTLTEARNSPELKTHRGAKQIIINFLLVLSGIGLFALAATAGKRDSFWYRPGTDSENTVEDFEQSINKSSKSSA</sequence>
<dbReference type="KEGG" id="lha:LHA_2292"/>
<dbReference type="HOGENOM" id="CLU_758197_0_0_6"/>
<dbReference type="PATRIC" id="fig|449.7.peg.167"/>
<dbReference type="AlphaFoldDB" id="A0A0A8UUW7"/>
<accession>A0A0A8UUW7</accession>
<dbReference type="EMBL" id="LN681225">
    <property type="protein sequence ID" value="CEK11311.1"/>
    <property type="molecule type" value="Genomic_DNA"/>
</dbReference>
<organism evidence="2 3">
    <name type="scientific">Legionella hackeliae</name>
    <dbReference type="NCBI Taxonomy" id="449"/>
    <lineage>
        <taxon>Bacteria</taxon>
        <taxon>Pseudomonadati</taxon>
        <taxon>Pseudomonadota</taxon>
        <taxon>Gammaproteobacteria</taxon>
        <taxon>Legionellales</taxon>
        <taxon>Legionellaceae</taxon>
        <taxon>Legionella</taxon>
    </lineage>
</organism>
<protein>
    <submittedName>
        <fullName evidence="2">Uncharacterized protein</fullName>
    </submittedName>
</protein>
<keyword evidence="1" id="KW-1133">Transmembrane helix</keyword>
<reference evidence="3" key="1">
    <citation type="submission" date="2014-09" db="EMBL/GenBank/DDBJ databases">
        <authorList>
            <person name="Gomez-Valero L."/>
        </authorList>
    </citation>
    <scope>NUCLEOTIDE SEQUENCE [LARGE SCALE GENOMIC DNA]</scope>
    <source>
        <strain evidence="3">ATCC35250</strain>
    </source>
</reference>
<dbReference type="OrthoDB" id="5654297at2"/>
<keyword evidence="1" id="KW-0472">Membrane</keyword>
<evidence type="ECO:0000313" key="3">
    <source>
        <dbReference type="Proteomes" id="UP000032803"/>
    </source>
</evidence>
<gene>
    <name evidence="2" type="ORF">LHA_2292</name>
</gene>
<evidence type="ECO:0000313" key="2">
    <source>
        <dbReference type="EMBL" id="CEK11311.1"/>
    </source>
</evidence>
<name>A0A0A8UUW7_LEGHA</name>
<dbReference type="RefSeq" id="WP_045106535.1">
    <property type="nucleotide sequence ID" value="NZ_LN681225.1"/>
</dbReference>
<feature type="transmembrane region" description="Helical" evidence="1">
    <location>
        <begin position="312"/>
        <end position="332"/>
    </location>
</feature>